<dbReference type="EMBL" id="BKCJ010033122">
    <property type="protein sequence ID" value="GEV75154.1"/>
    <property type="molecule type" value="Genomic_DNA"/>
</dbReference>
<reference evidence="2" key="1">
    <citation type="journal article" date="2019" name="Sci. Rep.">
        <title>Draft genome of Tanacetum cinerariifolium, the natural source of mosquito coil.</title>
        <authorList>
            <person name="Yamashiro T."/>
            <person name="Shiraishi A."/>
            <person name="Satake H."/>
            <person name="Nakayama K."/>
        </authorList>
    </citation>
    <scope>NUCLEOTIDE SEQUENCE</scope>
</reference>
<dbReference type="PANTHER" id="PTHR33067">
    <property type="entry name" value="RNA-DIRECTED DNA POLYMERASE-RELATED"/>
    <property type="match status" value="1"/>
</dbReference>
<keyword evidence="2" id="KW-0808">Transferase</keyword>
<keyword evidence="2" id="KW-0695">RNA-directed DNA polymerase</keyword>
<keyword evidence="2" id="KW-0548">Nucleotidyltransferase</keyword>
<proteinExistence type="predicted"/>
<protein>
    <submittedName>
        <fullName evidence="2">Reverse transcriptase domain-containing protein</fullName>
    </submittedName>
</protein>
<dbReference type="AlphaFoldDB" id="A0A699GQK9"/>
<organism evidence="2">
    <name type="scientific">Tanacetum cinerariifolium</name>
    <name type="common">Dalmatian daisy</name>
    <name type="synonym">Chrysanthemum cinerariifolium</name>
    <dbReference type="NCBI Taxonomy" id="118510"/>
    <lineage>
        <taxon>Eukaryota</taxon>
        <taxon>Viridiplantae</taxon>
        <taxon>Streptophyta</taxon>
        <taxon>Embryophyta</taxon>
        <taxon>Tracheophyta</taxon>
        <taxon>Spermatophyta</taxon>
        <taxon>Magnoliopsida</taxon>
        <taxon>eudicotyledons</taxon>
        <taxon>Gunneridae</taxon>
        <taxon>Pentapetalae</taxon>
        <taxon>asterids</taxon>
        <taxon>campanulids</taxon>
        <taxon>Asterales</taxon>
        <taxon>Asteraceae</taxon>
        <taxon>Asteroideae</taxon>
        <taxon>Anthemideae</taxon>
        <taxon>Anthemidinae</taxon>
        <taxon>Tanacetum</taxon>
    </lineage>
</organism>
<dbReference type="PANTHER" id="PTHR33067:SF35">
    <property type="entry name" value="ASPARTIC PEPTIDASE DDI1-TYPE DOMAIN-CONTAINING PROTEIN"/>
    <property type="match status" value="1"/>
</dbReference>
<evidence type="ECO:0000313" key="2">
    <source>
        <dbReference type="EMBL" id="GEV75154.1"/>
    </source>
</evidence>
<sequence>MEKHVIQERNLPSRNHHRALKKSKVIMPRQDKSSGRKRSFKIGSKGIIIRNEVRIKQKGGIGGYDGRSTEGYEDAIVVLAITADNFELKHGLLTLVQNKQFFGHDKEDPHAHVRYFNKITSTLKFPNILNTSIKLMLFPFSLEELHQLDTFYNALNSKDEDSLNFAAGVSTNTSTSSISPDVAKLKDMVKALLLDKKSQNQSPALVKAIEESCVTCGGAHSYRNCAATDGNVYSYNIQEFLSQDSAVNYNQGNTSYPPSMMSNQIRPLGFPPDTVNPANNGNTEDVQPQFVQSESLILTSKPVTSPISEPTIAPVSASKPSPKTSIPYPSRRNDERNHEKANNQIEKFYQIFKDMSFEISFADAVILMPKFASTRKALIGNKEKLSEMARTPLNEHCFTVLLKKLLEKLGDPGKFLIPCDFPGMAECLTIAYPGASINLMPFSVCKRLSLPDFTPTCMTLDLVDRSISRSVGVAEDVYVKTERALIDVFEGELTLRVRKEAITFNLDQTSRYSANYSDMTAKRIDVIDMACEDYSQEVLGGHTFIRSIPPDDPSLPPLNQRNYLPEVRKELKIYEAKPNKSSVDEPPAVELKDLPPHLEYAFLEGDKKLPVIIAKDFSVEEKTALIIVLKSHKQAIVWKLSNMKGINPEFCTHKILMEEDFEPAV</sequence>
<accession>A0A699GQK9</accession>
<dbReference type="GO" id="GO:0003964">
    <property type="term" value="F:RNA-directed DNA polymerase activity"/>
    <property type="evidence" value="ECO:0007669"/>
    <property type="project" value="UniProtKB-KW"/>
</dbReference>
<name>A0A699GQK9_TANCI</name>
<comment type="caution">
    <text evidence="2">The sequence shown here is derived from an EMBL/GenBank/DDBJ whole genome shotgun (WGS) entry which is preliminary data.</text>
</comment>
<feature type="region of interest" description="Disordered" evidence="1">
    <location>
        <begin position="303"/>
        <end position="338"/>
    </location>
</feature>
<evidence type="ECO:0000256" key="1">
    <source>
        <dbReference type="SAM" id="MobiDB-lite"/>
    </source>
</evidence>
<gene>
    <name evidence="2" type="ORF">Tci_147131</name>
</gene>